<organism evidence="1 2">
    <name type="scientific">Catharanthus roseus</name>
    <name type="common">Madagascar periwinkle</name>
    <name type="synonym">Vinca rosea</name>
    <dbReference type="NCBI Taxonomy" id="4058"/>
    <lineage>
        <taxon>Eukaryota</taxon>
        <taxon>Viridiplantae</taxon>
        <taxon>Streptophyta</taxon>
        <taxon>Embryophyta</taxon>
        <taxon>Tracheophyta</taxon>
        <taxon>Spermatophyta</taxon>
        <taxon>Magnoliopsida</taxon>
        <taxon>eudicotyledons</taxon>
        <taxon>Gunneridae</taxon>
        <taxon>Pentapetalae</taxon>
        <taxon>asterids</taxon>
        <taxon>lamiids</taxon>
        <taxon>Gentianales</taxon>
        <taxon>Apocynaceae</taxon>
        <taxon>Rauvolfioideae</taxon>
        <taxon>Vinceae</taxon>
        <taxon>Catharanthinae</taxon>
        <taxon>Catharanthus</taxon>
    </lineage>
</organism>
<comment type="caution">
    <text evidence="1">The sequence shown here is derived from an EMBL/GenBank/DDBJ whole genome shotgun (WGS) entry which is preliminary data.</text>
</comment>
<dbReference type="Proteomes" id="UP001060085">
    <property type="component" value="Linkage Group LG07"/>
</dbReference>
<accession>A0ACC0A4Z1</accession>
<gene>
    <name evidence="1" type="ORF">M9H77_32209</name>
</gene>
<name>A0ACC0A4Z1_CATRO</name>
<evidence type="ECO:0000313" key="1">
    <source>
        <dbReference type="EMBL" id="KAI5655022.1"/>
    </source>
</evidence>
<keyword evidence="2" id="KW-1185">Reference proteome</keyword>
<evidence type="ECO:0000313" key="2">
    <source>
        <dbReference type="Proteomes" id="UP001060085"/>
    </source>
</evidence>
<protein>
    <submittedName>
        <fullName evidence="1">Uncharacterized protein</fullName>
    </submittedName>
</protein>
<dbReference type="EMBL" id="CM044707">
    <property type="protein sequence ID" value="KAI5655022.1"/>
    <property type="molecule type" value="Genomic_DNA"/>
</dbReference>
<proteinExistence type="predicted"/>
<reference evidence="2" key="1">
    <citation type="journal article" date="2023" name="Nat. Plants">
        <title>Single-cell RNA sequencing provides a high-resolution roadmap for understanding the multicellular compartmentation of specialized metabolism.</title>
        <authorList>
            <person name="Sun S."/>
            <person name="Shen X."/>
            <person name="Li Y."/>
            <person name="Li Y."/>
            <person name="Wang S."/>
            <person name="Li R."/>
            <person name="Zhang H."/>
            <person name="Shen G."/>
            <person name="Guo B."/>
            <person name="Wei J."/>
            <person name="Xu J."/>
            <person name="St-Pierre B."/>
            <person name="Chen S."/>
            <person name="Sun C."/>
        </authorList>
    </citation>
    <scope>NUCLEOTIDE SEQUENCE [LARGE SCALE GENOMIC DNA]</scope>
</reference>
<sequence>MENSEVKDASQCVRVAVNIRPLVTPELLVGCTDCITVVPGEPQVQIGSHVFTFDYVFGSAGLPSSRIFDECVAQLVDALFHGYNGTVLAYGQTGSGKTYTMGTNYNGEDHKGGVIPRVMETIFSRVETMKESTEFLIRVSFIEIFKEEVFDLLDPNPMVLPKGDGVSSAKPVGPARAPIHIRETVNGGITLAGVTEAEVRTKEEMASYLLQGSVSRATGSTNMNSQSSRSHAIFTISMEQKRMTSGDIRDDSGEDILCAKLHLVDLAGSERAKRTGADGMRLREGIHINKGLLALGNVISALGDDKKRKEGGHVPYRDSKLTRLLQDSLGGNSKTVMIACVSPADTNAEETLNTLKYANRARNIQNKAIINRDPMTAQMQRMRNQIEQLQAELLFFRGDSSTPFEELQMLKHKISLLEASNAELQRELQERRTSCEHLSQRALDAQVERDRLIMKIESARSGKPWTEIDSDSNQDCNLLKSYVSKVQELEGELQRLKGSLSSKPNEYVDYDGLHDSGLQTKDSYYAEQDIKTAGLSGEFEDEEKEREHSSLQEMLDRELQELDKRLEQKEAEMKRFANVDTSVLKQHYEKKVHELEIEKRALQKEIEELRHNLANISSTSDDSAQKLKSDYLQKLNTLDAQVTELKKKQDAQAQLLRQKQKSDEAARRLHDEIQRIKTQKVQLQQKIKQESEQFRLWKASREKEVLQLKKEGRRNEYEMHKLLALNQRQKMVLQRKTEEAAMATKRLKELLESRKTSRELSGVGNSNGPGFQALMQAIEHELEVTVRVHEVRAEYERQMEERARMAKEVAELKEEAQILKQGNLSNHMQTLSPGARNSRIFALENMLSTSSSTLVSMASQLSEAEERERAFSGRGRWNQVRSLAEAKNVMNFLFNLASSSRCLLKDREVDCREKDAEIRDLKEKVIKLHKQIEFQKAELVRQEKYMKLASKRYAKEEANTSEGHLLNNGIEGRMYDLRPKGHRNSVIFNDLINSMQLLDMDISDQEQSDMDQADVDYELENGDDLEWPLTKGRKRRQMKKRTSKTNSNSGSSNPTNSCDSEGLIVTSGDGNSSVDNKSESAVCCTCSKRSLCKTTKCECRAAEGHCGMACGCDLVRCSNRGVVPSEIDDGADETERSHILASQGAMLLQSALSEKPVHTTEGGAGRKPLSDIGNTVAKSNAPKPVQRKKWRKSTIQLVPAPPPAASEPENVESQQIKPETSFSEGEIALRLPRAMRSATSNNNLLKERNSNHNDFVTKKETGGGSAPTSPYRQAKVTGDKENKEYKL</sequence>